<dbReference type="GO" id="GO:0071765">
    <property type="term" value="P:nuclear inner membrane organization"/>
    <property type="evidence" value="ECO:0007669"/>
    <property type="project" value="InterPro"/>
</dbReference>
<evidence type="ECO:0000313" key="9">
    <source>
        <dbReference type="EMBL" id="CED85260.1"/>
    </source>
</evidence>
<feature type="compositionally biased region" description="Low complexity" evidence="6">
    <location>
        <begin position="433"/>
        <end position="444"/>
    </location>
</feature>
<feature type="compositionally biased region" description="Polar residues" evidence="6">
    <location>
        <begin position="401"/>
        <end position="410"/>
    </location>
</feature>
<feature type="transmembrane region" description="Helical" evidence="7">
    <location>
        <begin position="810"/>
        <end position="832"/>
    </location>
</feature>
<dbReference type="GO" id="GO:0005637">
    <property type="term" value="C:nuclear inner membrane"/>
    <property type="evidence" value="ECO:0007669"/>
    <property type="project" value="UniProtKB-SubCell"/>
</dbReference>
<feature type="region of interest" description="Disordered" evidence="6">
    <location>
        <begin position="597"/>
        <end position="625"/>
    </location>
</feature>
<feature type="domain" description="Ima1 N-terminal" evidence="8">
    <location>
        <begin position="57"/>
        <end position="171"/>
    </location>
</feature>
<feature type="region of interest" description="Disordered" evidence="6">
    <location>
        <begin position="497"/>
        <end position="520"/>
    </location>
</feature>
<evidence type="ECO:0000256" key="7">
    <source>
        <dbReference type="SAM" id="Phobius"/>
    </source>
</evidence>
<feature type="compositionally biased region" description="Polar residues" evidence="6">
    <location>
        <begin position="508"/>
        <end position="520"/>
    </location>
</feature>
<dbReference type="GO" id="GO:0034992">
    <property type="term" value="C:microtubule organizing center attachment site"/>
    <property type="evidence" value="ECO:0007669"/>
    <property type="project" value="TreeGrafter"/>
</dbReference>
<evidence type="ECO:0000256" key="4">
    <source>
        <dbReference type="ARBA" id="ARBA00023136"/>
    </source>
</evidence>
<dbReference type="PANTHER" id="PTHR28538">
    <property type="entry name" value="INTEGRAL INNER NUCLEAR MEMBRANE PROTEIN IMA1"/>
    <property type="match status" value="1"/>
</dbReference>
<feature type="compositionally biased region" description="Polar residues" evidence="6">
    <location>
        <begin position="423"/>
        <end position="432"/>
    </location>
</feature>
<evidence type="ECO:0000256" key="5">
    <source>
        <dbReference type="ARBA" id="ARBA00023242"/>
    </source>
</evidence>
<proteinExistence type="predicted"/>
<dbReference type="Pfam" id="PF09779">
    <property type="entry name" value="Ima1_N"/>
    <property type="match status" value="1"/>
</dbReference>
<keyword evidence="3 7" id="KW-1133">Transmembrane helix</keyword>
<sequence>MIFGRRQTVEENQASSLQCHFCLQTTVFSSSDPVPHRPNSGSLKVDQFAPSTNCHQAGFKWRCDRCGCWNGWDDRGETLSFHSQMQDPSLNAGSFQKRATYPSTTFPLPTLSSKSPFCSSCTTNHMIVINLLANYLPEETDPGYEDLLSALPAYRRRLYERYPPVCERCEPIAEEEIRKGDYRAKTSALNGFLVNTSTVLPSRIHGPGPSSLISPEVPASSESNQPRGPSFAIKVLWELKRILWLSSAGVNLVISSASISSTIRRVVHSIDIVPVNFSSSVISAGAVLSILWIAWDPTWKGLIKARSIVGPTGLTPGGRLRRKRWVQTMLILYPIRIISGLIVDLGSREIRGVCPTERAIQIAKCWMGLHLVVELFVLSFYVYIVNLPLVRLPRPIHLTRTEPSSGSVQKLQRPDSFDPNTGAKVSSDYQIRSTSGPTYSSPSSVDVFGRPHHPLFGSGTFPAWPVSAASFAGPGSGSNAGAGPAQFSSSYQVNRAGDIDGSPMDWQPTLSPSQPGQVTNMDVDKIKSDRKDKIKKKRAKTGARGSVFAIKKSVFDPAPPDSGAVDENQGGNGIGPDAAGGLERLFEGWSIGEEHVPVETTGSGLGDRSDGQRPEGLGRKSQDVTGDAVTYTHSSSIVGSTRIIMRFTAAAALPLLAVFGGLASASPVNEIQGRKIEERVDLTSLLASVTSAAGGDLSSVLASVTGDLSSVLASATGLASSVAAEASSVGANPSSAFESALSSISASGTAAVSSVASAAASKTSSAGVVGSASSAATSRASALASSAAAATNSAAAAVSSVVSAGSKATVMGSGTGLVVCVAAGLVGAIAVLA</sequence>
<feature type="region of interest" description="Disordered" evidence="6">
    <location>
        <begin position="401"/>
        <end position="444"/>
    </location>
</feature>
<keyword evidence="4 7" id="KW-0472">Membrane</keyword>
<feature type="transmembrane region" description="Helical" evidence="7">
    <location>
        <begin position="325"/>
        <end position="345"/>
    </location>
</feature>
<evidence type="ECO:0000259" key="8">
    <source>
        <dbReference type="Pfam" id="PF09779"/>
    </source>
</evidence>
<dbReference type="GO" id="GO:0034506">
    <property type="term" value="C:chromosome, centromeric core domain"/>
    <property type="evidence" value="ECO:0007669"/>
    <property type="project" value="TreeGrafter"/>
</dbReference>
<evidence type="ECO:0000256" key="2">
    <source>
        <dbReference type="ARBA" id="ARBA00022692"/>
    </source>
</evidence>
<feature type="region of interest" description="Disordered" evidence="6">
    <location>
        <begin position="553"/>
        <end position="579"/>
    </location>
</feature>
<feature type="compositionally biased region" description="Basic and acidic residues" evidence="6">
    <location>
        <begin position="607"/>
        <end position="622"/>
    </location>
</feature>
<dbReference type="InterPro" id="IPR018617">
    <property type="entry name" value="Ima1_N"/>
</dbReference>
<name>A0A0F7SX83_PHARH</name>
<dbReference type="PANTHER" id="PTHR28538:SF1">
    <property type="entry name" value="INTEGRAL INNER NUCLEAR MEMBRANE PROTEIN IMA1"/>
    <property type="match status" value="1"/>
</dbReference>
<protein>
    <submittedName>
        <fullName evidence="9">Uncharacterized conserved protein</fullName>
    </submittedName>
</protein>
<keyword evidence="2 7" id="KW-0812">Transmembrane</keyword>
<organism evidence="9">
    <name type="scientific">Phaffia rhodozyma</name>
    <name type="common">Yeast</name>
    <name type="synonym">Xanthophyllomyces dendrorhous</name>
    <dbReference type="NCBI Taxonomy" id="264483"/>
    <lineage>
        <taxon>Eukaryota</taxon>
        <taxon>Fungi</taxon>
        <taxon>Dikarya</taxon>
        <taxon>Basidiomycota</taxon>
        <taxon>Agaricomycotina</taxon>
        <taxon>Tremellomycetes</taxon>
        <taxon>Cystofilobasidiales</taxon>
        <taxon>Mrakiaceae</taxon>
        <taxon>Phaffia</taxon>
    </lineage>
</organism>
<reference evidence="9" key="1">
    <citation type="submission" date="2014-08" db="EMBL/GenBank/DDBJ databases">
        <authorList>
            <person name="Sharma Rahul"/>
            <person name="Thines Marco"/>
        </authorList>
    </citation>
    <scope>NUCLEOTIDE SEQUENCE</scope>
</reference>
<feature type="transmembrane region" description="Helical" evidence="7">
    <location>
        <begin position="275"/>
        <end position="295"/>
    </location>
</feature>
<dbReference type="EMBL" id="LN483332">
    <property type="protein sequence ID" value="CED85260.1"/>
    <property type="molecule type" value="Genomic_DNA"/>
</dbReference>
<feature type="transmembrane region" description="Helical" evidence="7">
    <location>
        <begin position="366"/>
        <end position="384"/>
    </location>
</feature>
<accession>A0A0F7SX83</accession>
<evidence type="ECO:0000256" key="1">
    <source>
        <dbReference type="ARBA" id="ARBA00004473"/>
    </source>
</evidence>
<dbReference type="GO" id="GO:0044732">
    <property type="term" value="C:mitotic spindle pole body"/>
    <property type="evidence" value="ECO:0007669"/>
    <property type="project" value="TreeGrafter"/>
</dbReference>
<evidence type="ECO:0000256" key="3">
    <source>
        <dbReference type="ARBA" id="ARBA00022989"/>
    </source>
</evidence>
<dbReference type="AlphaFoldDB" id="A0A0F7SX83"/>
<keyword evidence="5" id="KW-0539">Nucleus</keyword>
<comment type="subcellular location">
    <subcellularLocation>
        <location evidence="1">Nucleus inner membrane</location>
        <topology evidence="1">Multi-pass membrane protein</topology>
    </subcellularLocation>
</comment>
<dbReference type="InterPro" id="IPR042321">
    <property type="entry name" value="Ima1"/>
</dbReference>
<evidence type="ECO:0000256" key="6">
    <source>
        <dbReference type="SAM" id="MobiDB-lite"/>
    </source>
</evidence>